<reference evidence="18 19" key="2">
    <citation type="submission" date="2015-02" db="EMBL/GenBank/DDBJ databases">
        <title>The complete genome of Sphingomonas hengshuiensis sp. WHSC-8 isolated from soil of Hengshui Lake.</title>
        <authorList>
            <person name="Wei S."/>
            <person name="Guo J."/>
            <person name="Su C."/>
            <person name="Wu R."/>
            <person name="Zhang Z."/>
            <person name="Liang K."/>
            <person name="Li H."/>
            <person name="Wang T."/>
            <person name="Liu H."/>
            <person name="Zhang C."/>
            <person name="Li Z."/>
            <person name="Wang Q."/>
            <person name="Meng J."/>
        </authorList>
    </citation>
    <scope>NUCLEOTIDE SEQUENCE [LARGE SCALE GENOMIC DNA]</scope>
    <source>
        <strain evidence="18 19">WHSC-8</strain>
    </source>
</reference>
<keyword evidence="6" id="KW-0597">Phosphoprotein</keyword>
<protein>
    <recommendedName>
        <fullName evidence="3">histidine kinase</fullName>
        <ecNumber evidence="3">2.7.13.3</ecNumber>
    </recommendedName>
</protein>
<evidence type="ECO:0000256" key="15">
    <source>
        <dbReference type="SAM" id="Phobius"/>
    </source>
</evidence>
<dbReference type="InterPro" id="IPR003660">
    <property type="entry name" value="HAMP_dom"/>
</dbReference>
<keyword evidence="13" id="KW-0902">Two-component regulatory system</keyword>
<dbReference type="Proteomes" id="UP000032300">
    <property type="component" value="Chromosome"/>
</dbReference>
<comment type="subcellular location">
    <subcellularLocation>
        <location evidence="2">Cell inner membrane</location>
        <topology evidence="2">Multi-pass membrane protein</topology>
    </subcellularLocation>
</comment>
<evidence type="ECO:0000259" key="16">
    <source>
        <dbReference type="PROSITE" id="PS50109"/>
    </source>
</evidence>
<keyword evidence="19" id="KW-1185">Reference proteome</keyword>
<keyword evidence="9" id="KW-0547">Nucleotide-binding</keyword>
<keyword evidence="5" id="KW-0997">Cell inner membrane</keyword>
<dbReference type="InterPro" id="IPR050980">
    <property type="entry name" value="2C_sensor_his_kinase"/>
</dbReference>
<evidence type="ECO:0000256" key="11">
    <source>
        <dbReference type="ARBA" id="ARBA00022840"/>
    </source>
</evidence>
<dbReference type="InterPro" id="IPR004358">
    <property type="entry name" value="Sig_transdc_His_kin-like_C"/>
</dbReference>
<dbReference type="Pfam" id="PF02518">
    <property type="entry name" value="HATPase_c"/>
    <property type="match status" value="1"/>
</dbReference>
<dbReference type="GO" id="GO:0005886">
    <property type="term" value="C:plasma membrane"/>
    <property type="evidence" value="ECO:0007669"/>
    <property type="project" value="UniProtKB-SubCell"/>
</dbReference>
<dbReference type="CDD" id="cd00082">
    <property type="entry name" value="HisKA"/>
    <property type="match status" value="1"/>
</dbReference>
<keyword evidence="4" id="KW-1003">Cell membrane</keyword>
<evidence type="ECO:0000256" key="6">
    <source>
        <dbReference type="ARBA" id="ARBA00022553"/>
    </source>
</evidence>
<dbReference type="InterPro" id="IPR036890">
    <property type="entry name" value="HATPase_C_sf"/>
</dbReference>
<dbReference type="KEGG" id="sphi:TS85_16575"/>
<dbReference type="GO" id="GO:0005524">
    <property type="term" value="F:ATP binding"/>
    <property type="evidence" value="ECO:0007669"/>
    <property type="project" value="UniProtKB-KW"/>
</dbReference>
<dbReference type="Gene3D" id="1.10.287.130">
    <property type="match status" value="1"/>
</dbReference>
<evidence type="ECO:0000256" key="13">
    <source>
        <dbReference type="ARBA" id="ARBA00023012"/>
    </source>
</evidence>
<keyword evidence="12 15" id="KW-1133">Transmembrane helix</keyword>
<dbReference type="PANTHER" id="PTHR44936">
    <property type="entry name" value="SENSOR PROTEIN CREC"/>
    <property type="match status" value="1"/>
</dbReference>
<gene>
    <name evidence="18" type="ORF">TS85_16575</name>
</gene>
<dbReference type="PROSITE" id="PS50885">
    <property type="entry name" value="HAMP"/>
    <property type="match status" value="1"/>
</dbReference>
<dbReference type="PRINTS" id="PR00344">
    <property type="entry name" value="BCTRLSENSOR"/>
</dbReference>
<sequence>MKPWLHAPAGLVGRIFAILLLAMVMEFGVSTLLYERASHFSLQDDEARRLAEHLVISRKLVAERPPIERPEMAHELTTNRYQVRWAPQLLPPPRLAPSLDRMYQQIIGWEPELANADLRLNLASPGRDAVTTGGLRLSDGSWLHFSTQESIHQPNLVIERVLLAMIPAAALMLIGGLAVRRTLLPLRRLAQATDSVGSGSEEEVPEGGPSEVRRVISAFNRMRARIHRLIADRTQALAAVGHDLRTPLARLRLRADGIDDDGLRGAIEGDLAEMEAMVSSLLAYLGGEAESEKPVVIDLAVLCATLCDDIHDRGHDGSYRGPSHFELAVRPSSIKRALVNLVENALHHGDTVMLSLARVDDTVRIRVEDDGPGIPEDQLAKVLEPFVRLDTARARDTIGLGLGLAIVTRSVAEHDGILTLSNRAEGGLCAEICLPLPSNHS</sequence>
<dbReference type="SUPFAM" id="SSF47384">
    <property type="entry name" value="Homodimeric domain of signal transducing histidine kinase"/>
    <property type="match status" value="1"/>
</dbReference>
<dbReference type="AlphaFoldDB" id="A0A7U4JA68"/>
<dbReference type="PROSITE" id="PS50109">
    <property type="entry name" value="HIS_KIN"/>
    <property type="match status" value="1"/>
</dbReference>
<feature type="domain" description="HAMP" evidence="17">
    <location>
        <begin position="180"/>
        <end position="231"/>
    </location>
</feature>
<dbReference type="InterPro" id="IPR003594">
    <property type="entry name" value="HATPase_dom"/>
</dbReference>
<dbReference type="InterPro" id="IPR005467">
    <property type="entry name" value="His_kinase_dom"/>
</dbReference>
<keyword evidence="10 18" id="KW-0418">Kinase</keyword>
<evidence type="ECO:0000256" key="9">
    <source>
        <dbReference type="ARBA" id="ARBA00022741"/>
    </source>
</evidence>
<dbReference type="InterPro" id="IPR003661">
    <property type="entry name" value="HisK_dim/P_dom"/>
</dbReference>
<dbReference type="RefSeq" id="WP_044333740.1">
    <property type="nucleotide sequence ID" value="NZ_CP010836.1"/>
</dbReference>
<dbReference type="Pfam" id="PF00672">
    <property type="entry name" value="HAMP"/>
    <property type="match status" value="1"/>
</dbReference>
<reference evidence="18 19" key="1">
    <citation type="journal article" date="2015" name="Int. J. Syst. Evol. Microbiol.">
        <title>Sphingomonas hengshuiensis sp. nov., isolated from lake wetland.</title>
        <authorList>
            <person name="Wei S."/>
            <person name="Wang T."/>
            <person name="Liu H."/>
            <person name="Zhang C."/>
            <person name="Guo J."/>
            <person name="Wang Q."/>
            <person name="Liang K."/>
            <person name="Zhang Z."/>
        </authorList>
    </citation>
    <scope>NUCLEOTIDE SEQUENCE [LARGE SCALE GENOMIC DNA]</scope>
    <source>
        <strain evidence="18 19">WHSC-8</strain>
    </source>
</reference>
<keyword evidence="14 15" id="KW-0472">Membrane</keyword>
<evidence type="ECO:0000256" key="4">
    <source>
        <dbReference type="ARBA" id="ARBA00022475"/>
    </source>
</evidence>
<dbReference type="GO" id="GO:0000155">
    <property type="term" value="F:phosphorelay sensor kinase activity"/>
    <property type="evidence" value="ECO:0007669"/>
    <property type="project" value="InterPro"/>
</dbReference>
<evidence type="ECO:0000313" key="18">
    <source>
        <dbReference type="EMBL" id="AJP73066.1"/>
    </source>
</evidence>
<evidence type="ECO:0000256" key="10">
    <source>
        <dbReference type="ARBA" id="ARBA00022777"/>
    </source>
</evidence>
<evidence type="ECO:0000256" key="3">
    <source>
        <dbReference type="ARBA" id="ARBA00012438"/>
    </source>
</evidence>
<dbReference type="SUPFAM" id="SSF55874">
    <property type="entry name" value="ATPase domain of HSP90 chaperone/DNA topoisomerase II/histidine kinase"/>
    <property type="match status" value="1"/>
</dbReference>
<organism evidence="18 19">
    <name type="scientific">Sphingomonas hengshuiensis</name>
    <dbReference type="NCBI Taxonomy" id="1609977"/>
    <lineage>
        <taxon>Bacteria</taxon>
        <taxon>Pseudomonadati</taxon>
        <taxon>Pseudomonadota</taxon>
        <taxon>Alphaproteobacteria</taxon>
        <taxon>Sphingomonadales</taxon>
        <taxon>Sphingomonadaceae</taxon>
        <taxon>Sphingomonas</taxon>
    </lineage>
</organism>
<dbReference type="PANTHER" id="PTHR44936:SF5">
    <property type="entry name" value="SENSOR HISTIDINE KINASE ENVZ"/>
    <property type="match status" value="1"/>
</dbReference>
<keyword evidence="7" id="KW-0808">Transferase</keyword>
<dbReference type="EMBL" id="CP010836">
    <property type="protein sequence ID" value="AJP73066.1"/>
    <property type="molecule type" value="Genomic_DNA"/>
</dbReference>
<feature type="transmembrane region" description="Helical" evidence="15">
    <location>
        <begin position="12"/>
        <end position="34"/>
    </location>
</feature>
<feature type="transmembrane region" description="Helical" evidence="15">
    <location>
        <begin position="161"/>
        <end position="179"/>
    </location>
</feature>
<evidence type="ECO:0000256" key="8">
    <source>
        <dbReference type="ARBA" id="ARBA00022692"/>
    </source>
</evidence>
<feature type="domain" description="Histidine kinase" evidence="16">
    <location>
        <begin position="239"/>
        <end position="438"/>
    </location>
</feature>
<comment type="catalytic activity">
    <reaction evidence="1">
        <text>ATP + protein L-histidine = ADP + protein N-phospho-L-histidine.</text>
        <dbReference type="EC" id="2.7.13.3"/>
    </reaction>
</comment>
<proteinExistence type="predicted"/>
<evidence type="ECO:0000256" key="7">
    <source>
        <dbReference type="ARBA" id="ARBA00022679"/>
    </source>
</evidence>
<evidence type="ECO:0000256" key="12">
    <source>
        <dbReference type="ARBA" id="ARBA00022989"/>
    </source>
</evidence>
<evidence type="ECO:0000256" key="14">
    <source>
        <dbReference type="ARBA" id="ARBA00023136"/>
    </source>
</evidence>
<dbReference type="EC" id="2.7.13.3" evidence="3"/>
<evidence type="ECO:0000256" key="1">
    <source>
        <dbReference type="ARBA" id="ARBA00000085"/>
    </source>
</evidence>
<accession>A0A7U4JA68</accession>
<dbReference type="SMART" id="SM00387">
    <property type="entry name" value="HATPase_c"/>
    <property type="match status" value="1"/>
</dbReference>
<keyword evidence="8 15" id="KW-0812">Transmembrane</keyword>
<dbReference type="SMART" id="SM00304">
    <property type="entry name" value="HAMP"/>
    <property type="match status" value="1"/>
</dbReference>
<name>A0A7U4JA68_9SPHN</name>
<keyword evidence="11" id="KW-0067">ATP-binding</keyword>
<dbReference type="Gene3D" id="3.30.565.10">
    <property type="entry name" value="Histidine kinase-like ATPase, C-terminal domain"/>
    <property type="match status" value="1"/>
</dbReference>
<dbReference type="InterPro" id="IPR036097">
    <property type="entry name" value="HisK_dim/P_sf"/>
</dbReference>
<dbReference type="SMART" id="SM00388">
    <property type="entry name" value="HisKA"/>
    <property type="match status" value="1"/>
</dbReference>
<evidence type="ECO:0000259" key="17">
    <source>
        <dbReference type="PROSITE" id="PS50885"/>
    </source>
</evidence>
<evidence type="ECO:0000313" key="19">
    <source>
        <dbReference type="Proteomes" id="UP000032300"/>
    </source>
</evidence>
<evidence type="ECO:0000256" key="5">
    <source>
        <dbReference type="ARBA" id="ARBA00022519"/>
    </source>
</evidence>
<evidence type="ECO:0000256" key="2">
    <source>
        <dbReference type="ARBA" id="ARBA00004429"/>
    </source>
</evidence>